<dbReference type="Gene3D" id="3.40.50.720">
    <property type="entry name" value="NAD(P)-binding Rossmann-like Domain"/>
    <property type="match status" value="1"/>
</dbReference>
<dbReference type="InterPro" id="IPR023393">
    <property type="entry name" value="START-like_dom_sf"/>
</dbReference>
<comment type="caution">
    <text evidence="2">The sequence shown here is derived from an EMBL/GenBank/DDBJ whole genome shotgun (WGS) entry which is preliminary data.</text>
</comment>
<dbReference type="GO" id="GO:0051301">
    <property type="term" value="P:cell division"/>
    <property type="evidence" value="ECO:0007669"/>
    <property type="project" value="UniProtKB-KW"/>
</dbReference>
<dbReference type="RefSeq" id="WP_006215487.1">
    <property type="nucleotide sequence ID" value="NZ_ANHZ02000020.1"/>
</dbReference>
<name>M2X9T5_9MICC</name>
<dbReference type="SUPFAM" id="SSF51735">
    <property type="entry name" value="NAD(P)-binding Rossmann-fold domains"/>
    <property type="match status" value="1"/>
</dbReference>
<accession>M2X9T5</accession>
<dbReference type="NCBIfam" id="TIGR01777">
    <property type="entry name" value="yfcH"/>
    <property type="match status" value="1"/>
</dbReference>
<reference evidence="2 3" key="1">
    <citation type="journal article" date="2014" name="Genome Announc.">
        <title>Draft Genome Sequence of Kocuria palustris PEL.</title>
        <authorList>
            <person name="Sharma G."/>
            <person name="Khatri I."/>
            <person name="Subramanian S."/>
        </authorList>
    </citation>
    <scope>NUCLEOTIDE SEQUENCE [LARGE SCALE GENOMIC DNA]</scope>
    <source>
        <strain evidence="2 3">PEL</strain>
    </source>
</reference>
<dbReference type="AlphaFoldDB" id="M2X9T5"/>
<feature type="domain" description="DUF1731" evidence="1">
    <location>
        <begin position="417"/>
        <end position="463"/>
    </location>
</feature>
<evidence type="ECO:0000313" key="3">
    <source>
        <dbReference type="Proteomes" id="UP000009877"/>
    </source>
</evidence>
<dbReference type="Proteomes" id="UP000009877">
    <property type="component" value="Unassembled WGS sequence"/>
</dbReference>
<gene>
    <name evidence="2" type="ORF">C884_01261</name>
</gene>
<dbReference type="InterPro" id="IPR036291">
    <property type="entry name" value="NAD(P)-bd_dom_sf"/>
</dbReference>
<keyword evidence="3" id="KW-1185">Reference proteome</keyword>
<dbReference type="SUPFAM" id="SSF55961">
    <property type="entry name" value="Bet v1-like"/>
    <property type="match status" value="1"/>
</dbReference>
<protein>
    <submittedName>
        <fullName evidence="2">Cell division inhibitor</fullName>
    </submittedName>
</protein>
<dbReference type="PANTHER" id="PTHR11092">
    <property type="entry name" value="SUGAR NUCLEOTIDE EPIMERASE RELATED"/>
    <property type="match status" value="1"/>
</dbReference>
<dbReference type="Gene3D" id="3.30.530.20">
    <property type="match status" value="1"/>
</dbReference>
<sequence length="470" mass="50716">MAVFHHQEVLEHPLETVWDWHCRSGALTRLSPEWAQTVLQESWPPLSTGSRAHLRTSAPGTAGSVRVPFVSEHEPGPTEHSFVDRMVRGPLSSWEHTHTFAAHEDGATLIADRIAYEPLPGRLGERARFVASAMRPTLEATFRARSTKLRADLDFQGQLDGISGGRRLNVLIGGASGLVGSQVAAMLSTGGHSVRRLVRRAAQREDEVSWDPGTGHLNPSDVAWADVVVHLGGASIARRLTESGKRAIRESRLSSTGLIADVCERLPASVRPEAFVCASAIGYYGGQRGSEQLVEGSASGGGFLAEVCRDWEAEAARVEALGMRRVSIRTGVVMTSLGGMLRLQLPLYLAGLGGPLGGGRNHLSWISLDDLTRIYARAVVDGGLEGPVNAVAPEPVRQREFARELGRALHRPRIVPTPALGPRLLLGRQANEEFVMADQLVRPAALEAHGHAFRHPKLADALGETLPPRS</sequence>
<evidence type="ECO:0000313" key="2">
    <source>
        <dbReference type="EMBL" id="EME35861.1"/>
    </source>
</evidence>
<evidence type="ECO:0000259" key="1">
    <source>
        <dbReference type="Pfam" id="PF08338"/>
    </source>
</evidence>
<dbReference type="Pfam" id="PF08338">
    <property type="entry name" value="DUF1731"/>
    <property type="match status" value="1"/>
</dbReference>
<organism evidence="2 3">
    <name type="scientific">Kocuria palustris PEL</name>
    <dbReference type="NCBI Taxonomy" id="1236550"/>
    <lineage>
        <taxon>Bacteria</taxon>
        <taxon>Bacillati</taxon>
        <taxon>Actinomycetota</taxon>
        <taxon>Actinomycetes</taxon>
        <taxon>Micrococcales</taxon>
        <taxon>Micrococcaceae</taxon>
        <taxon>Kocuria</taxon>
    </lineage>
</organism>
<proteinExistence type="predicted"/>
<dbReference type="EMBL" id="ANHZ02000020">
    <property type="protein sequence ID" value="EME35861.1"/>
    <property type="molecule type" value="Genomic_DNA"/>
</dbReference>
<dbReference type="InterPro" id="IPR010099">
    <property type="entry name" value="SDR39U1"/>
</dbReference>
<dbReference type="STRING" id="71999.KPaMU14_02715"/>
<dbReference type="InterPro" id="IPR013549">
    <property type="entry name" value="DUF1731"/>
</dbReference>
<dbReference type="PANTHER" id="PTHR11092:SF0">
    <property type="entry name" value="EPIMERASE FAMILY PROTEIN SDR39U1"/>
    <property type="match status" value="1"/>
</dbReference>